<evidence type="ECO:0000256" key="7">
    <source>
        <dbReference type="ARBA" id="ARBA00022997"/>
    </source>
</evidence>
<evidence type="ECO:0000256" key="2">
    <source>
        <dbReference type="ARBA" id="ARBA00006534"/>
    </source>
</evidence>
<comment type="similarity">
    <text evidence="2">Belongs to the peptidase S51 family.</text>
</comment>
<keyword evidence="3" id="KW-0963">Cytoplasm</keyword>
<evidence type="ECO:0000256" key="10">
    <source>
        <dbReference type="ARBA" id="ARBA00066675"/>
    </source>
</evidence>
<dbReference type="GO" id="GO:0008236">
    <property type="term" value="F:serine-type peptidase activity"/>
    <property type="evidence" value="ECO:0007669"/>
    <property type="project" value="UniProtKB-KW"/>
</dbReference>
<evidence type="ECO:0000256" key="5">
    <source>
        <dbReference type="ARBA" id="ARBA00022801"/>
    </source>
</evidence>
<sequence>MKACRQALLLSSSNCHGYSFLEFAKQEISSFLKKNGVTQLIFVPYAQNDHDDYTKNVTTVITPWGFNVAGLHTYPDPVKAIKEAKAIFIGGGNTFLLLKKLYENNLVNLIRERVYTGNLVYIGSSAGTNVATKSIHTTNDMPIVYPPSFDAIGIVPFNINPHYIDNLEKDTHKGETRDQRINEFIEMPHANLVLGLREGCILHVDGESLVLKGVAGAVIFKKGESKVEYPVGTDVSFLLNN</sequence>
<evidence type="ECO:0000256" key="6">
    <source>
        <dbReference type="ARBA" id="ARBA00022825"/>
    </source>
</evidence>
<evidence type="ECO:0000256" key="11">
    <source>
        <dbReference type="ARBA" id="ARBA00075877"/>
    </source>
</evidence>
<dbReference type="SUPFAM" id="SSF52317">
    <property type="entry name" value="Class I glutamine amidotransferase-like"/>
    <property type="match status" value="1"/>
</dbReference>
<evidence type="ECO:0000256" key="1">
    <source>
        <dbReference type="ARBA" id="ARBA00004496"/>
    </source>
</evidence>
<dbReference type="GO" id="GO:0005737">
    <property type="term" value="C:cytoplasm"/>
    <property type="evidence" value="ECO:0007669"/>
    <property type="project" value="UniProtKB-SubCell"/>
</dbReference>
<dbReference type="CDD" id="cd03146">
    <property type="entry name" value="GAT1_Peptidase_E"/>
    <property type="match status" value="1"/>
</dbReference>
<comment type="catalytic activity">
    <reaction evidence="8">
        <text>Dipeptidase E catalyzes the hydrolysis of dipeptides Asp-|-Xaa. It does not act on peptides with N-terminal Glu, Asn or Gln, nor does it cleave isoaspartyl peptides.</text>
        <dbReference type="EC" id="3.4.13.21"/>
    </reaction>
</comment>
<comment type="caution">
    <text evidence="12">The sequence shown here is derived from an EMBL/GenBank/DDBJ whole genome shotgun (WGS) entry which is preliminary data.</text>
</comment>
<dbReference type="PANTHER" id="PTHR20842:SF0">
    <property type="entry name" value="ALPHA-ASPARTYL DIPEPTIDASE"/>
    <property type="match status" value="1"/>
</dbReference>
<keyword evidence="6" id="KW-0720">Serine protease</keyword>
<proteinExistence type="inferred from homology"/>
<comment type="subcellular location">
    <subcellularLocation>
        <location evidence="1">Cytoplasm</location>
    </subcellularLocation>
</comment>
<keyword evidence="13" id="KW-1185">Reference proteome</keyword>
<evidence type="ECO:0000256" key="8">
    <source>
        <dbReference type="ARBA" id="ARBA00050239"/>
    </source>
</evidence>
<dbReference type="Proteomes" id="UP001153954">
    <property type="component" value="Unassembled WGS sequence"/>
</dbReference>
<dbReference type="GO" id="GO:0006508">
    <property type="term" value="P:proteolysis"/>
    <property type="evidence" value="ECO:0007669"/>
    <property type="project" value="UniProtKB-KW"/>
</dbReference>
<reference evidence="12" key="1">
    <citation type="submission" date="2022-03" db="EMBL/GenBank/DDBJ databases">
        <authorList>
            <person name="Tunstrom K."/>
        </authorList>
    </citation>
    <scope>NUCLEOTIDE SEQUENCE</scope>
</reference>
<dbReference type="NCBIfam" id="NF003642">
    <property type="entry name" value="PRK05282.1"/>
    <property type="match status" value="1"/>
</dbReference>
<organism evidence="12 13">
    <name type="scientific">Euphydryas editha</name>
    <name type="common">Edith's checkerspot</name>
    <dbReference type="NCBI Taxonomy" id="104508"/>
    <lineage>
        <taxon>Eukaryota</taxon>
        <taxon>Metazoa</taxon>
        <taxon>Ecdysozoa</taxon>
        <taxon>Arthropoda</taxon>
        <taxon>Hexapoda</taxon>
        <taxon>Insecta</taxon>
        <taxon>Pterygota</taxon>
        <taxon>Neoptera</taxon>
        <taxon>Endopterygota</taxon>
        <taxon>Lepidoptera</taxon>
        <taxon>Glossata</taxon>
        <taxon>Ditrysia</taxon>
        <taxon>Papilionoidea</taxon>
        <taxon>Nymphalidae</taxon>
        <taxon>Nymphalinae</taxon>
        <taxon>Euphydryas</taxon>
    </lineage>
</organism>
<keyword evidence="5" id="KW-0378">Hydrolase</keyword>
<dbReference type="FunFam" id="3.40.50.880:FF:000007">
    <property type="entry name" value="Peptidase E"/>
    <property type="match status" value="1"/>
</dbReference>
<evidence type="ECO:0000256" key="9">
    <source>
        <dbReference type="ARBA" id="ARBA00058347"/>
    </source>
</evidence>
<dbReference type="EC" id="3.4.13.21" evidence="10"/>
<keyword evidence="7" id="KW-0224">Dipeptidase</keyword>
<dbReference type="InterPro" id="IPR029062">
    <property type="entry name" value="Class_I_gatase-like"/>
</dbReference>
<dbReference type="EMBL" id="CAKOGL010000027">
    <property type="protein sequence ID" value="CAH2104357.1"/>
    <property type="molecule type" value="Genomic_DNA"/>
</dbReference>
<dbReference type="GO" id="GO:0016805">
    <property type="term" value="F:dipeptidase activity"/>
    <property type="evidence" value="ECO:0007669"/>
    <property type="project" value="UniProtKB-KW"/>
</dbReference>
<comment type="function">
    <text evidence="9">Hydrolyzes dipeptides containing N-terminal aspartate residues.</text>
</comment>
<accession>A0AAU9V2D3</accession>
<keyword evidence="4" id="KW-0645">Protease</keyword>
<evidence type="ECO:0000256" key="4">
    <source>
        <dbReference type="ARBA" id="ARBA00022670"/>
    </source>
</evidence>
<evidence type="ECO:0000313" key="12">
    <source>
        <dbReference type="EMBL" id="CAH2104357.1"/>
    </source>
</evidence>
<evidence type="ECO:0000256" key="3">
    <source>
        <dbReference type="ARBA" id="ARBA00022490"/>
    </source>
</evidence>
<evidence type="ECO:0000313" key="13">
    <source>
        <dbReference type="Proteomes" id="UP001153954"/>
    </source>
</evidence>
<dbReference type="Gene3D" id="3.40.50.880">
    <property type="match status" value="1"/>
</dbReference>
<dbReference type="InterPro" id="IPR005320">
    <property type="entry name" value="Peptidase_S51"/>
</dbReference>
<name>A0AAU9V2D3_EUPED</name>
<protein>
    <recommendedName>
        <fullName evidence="10">dipeptidase E</fullName>
        <ecNumber evidence="10">3.4.13.21</ecNumber>
    </recommendedName>
    <alternativeName>
        <fullName evidence="11">Asp-specific dipeptidase</fullName>
    </alternativeName>
</protein>
<gene>
    <name evidence="12" type="ORF">EEDITHA_LOCUS18739</name>
</gene>
<dbReference type="Pfam" id="PF03575">
    <property type="entry name" value="Peptidase_S51"/>
    <property type="match status" value="1"/>
</dbReference>
<dbReference type="PANTHER" id="PTHR20842">
    <property type="entry name" value="PROTEASE S51 ALPHA-ASPARTYL DIPEPTIDASE"/>
    <property type="match status" value="1"/>
</dbReference>
<dbReference type="AlphaFoldDB" id="A0AAU9V2D3"/>